<name>A0A2H0YWT7_9BACT</name>
<evidence type="ECO:0000313" key="3">
    <source>
        <dbReference type="Proteomes" id="UP000231542"/>
    </source>
</evidence>
<dbReference type="Gene3D" id="3.40.50.150">
    <property type="entry name" value="Vaccinia Virus protein VP39"/>
    <property type="match status" value="1"/>
</dbReference>
<organism evidence="2 3">
    <name type="scientific">Candidatus Kerfeldbacteria bacterium CG08_land_8_20_14_0_20_40_16</name>
    <dbReference type="NCBI Taxonomy" id="2014244"/>
    <lineage>
        <taxon>Bacteria</taxon>
        <taxon>Candidatus Kerfeldiibacteriota</taxon>
    </lineage>
</organism>
<dbReference type="CDD" id="cd02440">
    <property type="entry name" value="AdoMet_MTases"/>
    <property type="match status" value="1"/>
</dbReference>
<dbReference type="PANTHER" id="PTHR32379:SF1">
    <property type="entry name" value="GUANIDINOACETATE N-METHYLTRANSFERASE"/>
    <property type="match status" value="1"/>
</dbReference>
<evidence type="ECO:0000259" key="1">
    <source>
        <dbReference type="Pfam" id="PF08241"/>
    </source>
</evidence>
<dbReference type="GO" id="GO:0030731">
    <property type="term" value="F:guanidinoacetate N-methyltransferase activity"/>
    <property type="evidence" value="ECO:0007669"/>
    <property type="project" value="TreeGrafter"/>
</dbReference>
<dbReference type="AlphaFoldDB" id="A0A2H0YWT7"/>
<protein>
    <recommendedName>
        <fullName evidence="1">Methyltransferase type 11 domain-containing protein</fullName>
    </recommendedName>
</protein>
<dbReference type="InterPro" id="IPR029063">
    <property type="entry name" value="SAM-dependent_MTases_sf"/>
</dbReference>
<proteinExistence type="predicted"/>
<dbReference type="GO" id="GO:0006601">
    <property type="term" value="P:creatine biosynthetic process"/>
    <property type="evidence" value="ECO:0007669"/>
    <property type="project" value="TreeGrafter"/>
</dbReference>
<accession>A0A2H0YWT7</accession>
<dbReference type="EMBL" id="PEXU01000013">
    <property type="protein sequence ID" value="PIS42906.1"/>
    <property type="molecule type" value="Genomic_DNA"/>
</dbReference>
<gene>
    <name evidence="2" type="ORF">COT24_01105</name>
</gene>
<dbReference type="Pfam" id="PF08241">
    <property type="entry name" value="Methyltransf_11"/>
    <property type="match status" value="1"/>
</dbReference>
<reference evidence="2 3" key="1">
    <citation type="submission" date="2017-09" db="EMBL/GenBank/DDBJ databases">
        <title>Depth-based differentiation of microbial function through sediment-hosted aquifers and enrichment of novel symbionts in the deep terrestrial subsurface.</title>
        <authorList>
            <person name="Probst A.J."/>
            <person name="Ladd B."/>
            <person name="Jarett J.K."/>
            <person name="Geller-Mcgrath D.E."/>
            <person name="Sieber C.M."/>
            <person name="Emerson J.B."/>
            <person name="Anantharaman K."/>
            <person name="Thomas B.C."/>
            <person name="Malmstrom R."/>
            <person name="Stieglmeier M."/>
            <person name="Klingl A."/>
            <person name="Woyke T."/>
            <person name="Ryan C.M."/>
            <person name="Banfield J.F."/>
        </authorList>
    </citation>
    <scope>NUCLEOTIDE SEQUENCE [LARGE SCALE GENOMIC DNA]</scope>
    <source>
        <strain evidence="2">CG08_land_8_20_14_0_20_40_16</strain>
    </source>
</reference>
<dbReference type="InterPro" id="IPR051038">
    <property type="entry name" value="RMT2/GAMT_Mtase"/>
</dbReference>
<evidence type="ECO:0000313" key="2">
    <source>
        <dbReference type="EMBL" id="PIS42906.1"/>
    </source>
</evidence>
<sequence>MKNKPIDKFKCSWLESNPKFTKNSLLIKNYQVMQKWEDDYMKELASVVTLKGGDVLEVGFGLGISAGYIQNSRRVHRHTIIEAHPQVVKYAISLFNKQLRSGRMNILQGFWEDILLYFKDKQFDGILFDTSPITKEKLFFHYFPFFKEAHRLLKKGEIGV</sequence>
<dbReference type="Proteomes" id="UP000231542">
    <property type="component" value="Unassembled WGS sequence"/>
</dbReference>
<dbReference type="PANTHER" id="PTHR32379">
    <property type="entry name" value="GUANIDINOACETATE N-METHYLTRANSFERASE"/>
    <property type="match status" value="1"/>
</dbReference>
<dbReference type="SUPFAM" id="SSF53335">
    <property type="entry name" value="S-adenosyl-L-methionine-dependent methyltransferases"/>
    <property type="match status" value="1"/>
</dbReference>
<dbReference type="GO" id="GO:0005737">
    <property type="term" value="C:cytoplasm"/>
    <property type="evidence" value="ECO:0007669"/>
    <property type="project" value="TreeGrafter"/>
</dbReference>
<comment type="caution">
    <text evidence="2">The sequence shown here is derived from an EMBL/GenBank/DDBJ whole genome shotgun (WGS) entry which is preliminary data.</text>
</comment>
<feature type="domain" description="Methyltransferase type 11" evidence="1">
    <location>
        <begin position="56"/>
        <end position="156"/>
    </location>
</feature>
<dbReference type="InterPro" id="IPR013216">
    <property type="entry name" value="Methyltransf_11"/>
</dbReference>